<dbReference type="EMBL" id="CACRUW010000009">
    <property type="protein sequence ID" value="VYU16197.1"/>
    <property type="molecule type" value="Genomic_DNA"/>
</dbReference>
<proteinExistence type="predicted"/>
<dbReference type="Proteomes" id="UP001210126">
    <property type="component" value="Unassembled WGS sequence"/>
</dbReference>
<evidence type="ECO:0000256" key="1">
    <source>
        <dbReference type="SAM" id="MobiDB-lite"/>
    </source>
</evidence>
<feature type="compositionally biased region" description="Low complexity" evidence="1">
    <location>
        <begin position="1075"/>
        <end position="1093"/>
    </location>
</feature>
<organism evidence="5">
    <name type="scientific">Parabacteroides distasonis</name>
    <dbReference type="NCBI Taxonomy" id="823"/>
    <lineage>
        <taxon>Bacteria</taxon>
        <taxon>Pseudomonadati</taxon>
        <taxon>Bacteroidota</taxon>
        <taxon>Bacteroidia</taxon>
        <taxon>Bacteroidales</taxon>
        <taxon>Tannerellaceae</taxon>
        <taxon>Parabacteroides</taxon>
    </lineage>
</organism>
<evidence type="ECO:0000313" key="5">
    <source>
        <dbReference type="EMBL" id="VYU16197.1"/>
    </source>
</evidence>
<reference evidence="4" key="2">
    <citation type="submission" date="2023-01" db="EMBL/GenBank/DDBJ databases">
        <title>Human gut microbiome strain richness.</title>
        <authorList>
            <person name="Chen-Liaw A."/>
        </authorList>
    </citation>
    <scope>NUCLEOTIDE SEQUENCE</scope>
    <source>
        <strain evidence="4">RTP21484st1_E5_RTP21484_190118</strain>
    </source>
</reference>
<dbReference type="InterPro" id="IPR044060">
    <property type="entry name" value="Bacterial_rp_domain"/>
</dbReference>
<reference evidence="5" key="1">
    <citation type="submission" date="2019-11" db="EMBL/GenBank/DDBJ databases">
        <authorList>
            <person name="Feng L."/>
        </authorList>
    </citation>
    <scope>NUCLEOTIDE SEQUENCE</scope>
    <source>
        <strain evidence="5">PdistasonisLFYP31</strain>
    </source>
</reference>
<dbReference type="EMBL" id="JAQMPJ010000005">
    <property type="protein sequence ID" value="MDB9005105.1"/>
    <property type="molecule type" value="Genomic_DNA"/>
</dbReference>
<feature type="signal peptide" evidence="2">
    <location>
        <begin position="1"/>
        <end position="24"/>
    </location>
</feature>
<dbReference type="Pfam" id="PF18998">
    <property type="entry name" value="Flg_new_2"/>
    <property type="match status" value="3"/>
</dbReference>
<gene>
    <name evidence="5" type="ORF">PDLFYP31_02000</name>
    <name evidence="4" type="ORF">PN599_08835</name>
</gene>
<feature type="domain" description="Bacterial repeat" evidence="3">
    <location>
        <begin position="332"/>
        <end position="408"/>
    </location>
</feature>
<evidence type="ECO:0000256" key="2">
    <source>
        <dbReference type="SAM" id="SignalP"/>
    </source>
</evidence>
<evidence type="ECO:0000259" key="3">
    <source>
        <dbReference type="Pfam" id="PF18998"/>
    </source>
</evidence>
<evidence type="ECO:0000313" key="4">
    <source>
        <dbReference type="EMBL" id="MDB9005105.1"/>
    </source>
</evidence>
<protein>
    <recommendedName>
        <fullName evidence="3">Bacterial repeat domain-containing protein</fullName>
    </recommendedName>
</protein>
<dbReference type="AlphaFoldDB" id="A0A6N3CR40"/>
<sequence>MKVNHIKQLFVALFLLLSAGTATAAQWKLAKTNLNAAGSKDTLTLKVSGNNSFSFSSFQVDFTLSEGILLDGTPILGELAVDHALTWSAQDDGSFRCVVYSPKNTVMKAPEGTVLRIPVVLAASFEGGKFTAKNGLLSNKASNGQSVTDLSGAALTVHKELKHLVVNVSGLEQVANPAKAAGLSYTTIPEGKTLTIGYFTDEDCTKPATDADRKKEGILYVKLSYAGDTDYAEFEEVYVMSLTSKIAIDASKITKPQATKIKAGQLLSTSLLSGGSVTDKDGYTIAGTFVWTNGNAVMPAGKQSCSVTFYPDNSSYYNTAEVFVEVEVTPTYLVTAVAMTGGSVNVLGKTEDDVYVEGQKISLVALPLPNYKFDSWSVTGVSETLPANDSIPVKADNNKTYTANFSPIMHTVSIETAGNGGLSVKAEDAEVASGASLRQGTVLQIVATPDVNSQLKSLTINGDSLKGNKVTLTGDLTVKAEFGQKAGALVTIKDVANGSILLYKENGSLIASGSTVPIGDKVRVVDLPDAGYRLNDSGVTLSGVTGPTTTNLWTVTGDVTANATFTAVTYDVKTSVASTDGAAITGATIILNKEENGNWVALAENEKLAYGTRVRVEDIKGLKDGARLLTILAGGKEVSLDAIFTVTGNLTVTAVYDHLVPIKREYIFCPYQEYYYSGVSRPFIPFASQTYAGFSFNVSYIASDDKDKKEVKKAIDAGDYTVVLRRDSDDLYEAFHEEYPDLVYHPNEGKVGLTIKRSKIAVTEQPSDGNGKPKTHPAEGTEVSIDVDDTYNVSGVTKYVIEPKSDAAKKNYEGTVYYHSTKDPVNLSFGASILRAGGEPAPMGYVRVTNGGMPYGETDGKVSIPAGITVTLEAVPVEGAKFSHWSDIESNPVDAKKNPREYVVAEGSTGVTPVFVGKTNLEFKLAKTSSVYNGTAQTVSVTGTGNEACQITFFFDEACTQPAVLKNAGDYYVRIYRPADAEYNEYKTEKGLRYTIEQAELAESKVTWPAASDILSGQKLSESVLQGGHAGIVAGTFAWNKPETAPTSTDQQEVTFTPTDPNYKPVSSKIEVKVVSATSSSSTDPETPVTPVDPVDPENPGQPDTPTGIESIEEGMSLYTANQSIFVNMPQQVALKVVDVSGIVLYEGSILGKAEIPVGHAGVYFVRCEAFGDSFVRKVVVR</sequence>
<feature type="chain" id="PRO_5027019095" description="Bacterial repeat domain-containing protein" evidence="2">
    <location>
        <begin position="25"/>
        <end position="1182"/>
    </location>
</feature>
<dbReference type="RefSeq" id="WP_156682430.1">
    <property type="nucleotide sequence ID" value="NZ_CACRUW010000009.1"/>
</dbReference>
<feature type="region of interest" description="Disordered" evidence="1">
    <location>
        <begin position="1075"/>
        <end position="1110"/>
    </location>
</feature>
<feature type="domain" description="Bacterial repeat" evidence="3">
    <location>
        <begin position="505"/>
        <end position="568"/>
    </location>
</feature>
<name>A0A6N3CR40_PARDI</name>
<keyword evidence="2" id="KW-0732">Signal</keyword>
<accession>A0A6N3CR40</accession>
<feature type="domain" description="Bacterial repeat" evidence="3">
    <location>
        <begin position="860"/>
        <end position="916"/>
    </location>
</feature>